<dbReference type="GO" id="GO:0005524">
    <property type="term" value="F:ATP binding"/>
    <property type="evidence" value="ECO:0007669"/>
    <property type="project" value="UniProtKB-KW"/>
</dbReference>
<dbReference type="InterPro" id="IPR035965">
    <property type="entry name" value="PAS-like_dom_sf"/>
</dbReference>
<keyword evidence="7" id="KW-0902">Two-component regulatory system</keyword>
<evidence type="ECO:0000313" key="12">
    <source>
        <dbReference type="Proteomes" id="UP000810252"/>
    </source>
</evidence>
<dbReference type="PROSITE" id="PS50112">
    <property type="entry name" value="PAS"/>
    <property type="match status" value="1"/>
</dbReference>
<evidence type="ECO:0000313" key="11">
    <source>
        <dbReference type="EMBL" id="MBO8448767.1"/>
    </source>
</evidence>
<evidence type="ECO:0000259" key="10">
    <source>
        <dbReference type="PROSITE" id="PS50112"/>
    </source>
</evidence>
<dbReference type="Proteomes" id="UP000810252">
    <property type="component" value="Unassembled WGS sequence"/>
</dbReference>
<keyword evidence="5" id="KW-0418">Kinase</keyword>
<reference evidence="11" key="2">
    <citation type="journal article" date="2021" name="PeerJ">
        <title>Extensive microbial diversity within the chicken gut microbiome revealed by metagenomics and culture.</title>
        <authorList>
            <person name="Gilroy R."/>
            <person name="Ravi A."/>
            <person name="Getino M."/>
            <person name="Pursley I."/>
            <person name="Horton D.L."/>
            <person name="Alikhan N.F."/>
            <person name="Baker D."/>
            <person name="Gharbi K."/>
            <person name="Hall N."/>
            <person name="Watson M."/>
            <person name="Adriaenssens E.M."/>
            <person name="Foster-Nyarko E."/>
            <person name="Jarju S."/>
            <person name="Secka A."/>
            <person name="Antonio M."/>
            <person name="Oren A."/>
            <person name="Chaudhuri R.R."/>
            <person name="La Ragione R."/>
            <person name="Hildebrand F."/>
            <person name="Pallen M.J."/>
        </authorList>
    </citation>
    <scope>NUCLEOTIDE SEQUENCE</scope>
    <source>
        <strain evidence="11">20514</strain>
    </source>
</reference>
<feature type="domain" description="Histidine kinase" evidence="9">
    <location>
        <begin position="198"/>
        <end position="399"/>
    </location>
</feature>
<dbReference type="InterPro" id="IPR000014">
    <property type="entry name" value="PAS"/>
</dbReference>
<dbReference type="InterPro" id="IPR004358">
    <property type="entry name" value="Sig_transdc_His_kin-like_C"/>
</dbReference>
<keyword evidence="8" id="KW-1133">Transmembrane helix</keyword>
<dbReference type="InterPro" id="IPR005467">
    <property type="entry name" value="His_kinase_dom"/>
</dbReference>
<dbReference type="PANTHER" id="PTHR43065">
    <property type="entry name" value="SENSOR HISTIDINE KINASE"/>
    <property type="match status" value="1"/>
</dbReference>
<reference evidence="11" key="1">
    <citation type="submission" date="2020-10" db="EMBL/GenBank/DDBJ databases">
        <authorList>
            <person name="Gilroy R."/>
        </authorList>
    </citation>
    <scope>NUCLEOTIDE SEQUENCE</scope>
    <source>
        <strain evidence="11">20514</strain>
    </source>
</reference>
<dbReference type="SMART" id="SM00387">
    <property type="entry name" value="HATPase_c"/>
    <property type="match status" value="1"/>
</dbReference>
<dbReference type="InterPro" id="IPR003594">
    <property type="entry name" value="HATPase_dom"/>
</dbReference>
<dbReference type="PROSITE" id="PS50109">
    <property type="entry name" value="HIS_KIN"/>
    <property type="match status" value="1"/>
</dbReference>
<comment type="catalytic activity">
    <reaction evidence="1">
        <text>ATP + protein L-histidine = ADP + protein N-phospho-L-histidine.</text>
        <dbReference type="EC" id="2.7.13.3"/>
    </reaction>
</comment>
<keyword evidence="8" id="KW-0472">Membrane</keyword>
<evidence type="ECO:0000256" key="3">
    <source>
        <dbReference type="ARBA" id="ARBA00022679"/>
    </source>
</evidence>
<dbReference type="PANTHER" id="PTHR43065:SF46">
    <property type="entry name" value="C4-DICARBOXYLATE TRANSPORT SENSOR PROTEIN DCTB"/>
    <property type="match status" value="1"/>
</dbReference>
<accession>A0A9D9EJ14</accession>
<dbReference type="SUPFAM" id="SSF55785">
    <property type="entry name" value="PYP-like sensor domain (PAS domain)"/>
    <property type="match status" value="1"/>
</dbReference>
<name>A0A9D9EJ14_9BACT</name>
<keyword evidence="3" id="KW-0808">Transferase</keyword>
<feature type="domain" description="PAS" evidence="10">
    <location>
        <begin position="78"/>
        <end position="117"/>
    </location>
</feature>
<dbReference type="Pfam" id="PF13188">
    <property type="entry name" value="PAS_8"/>
    <property type="match status" value="1"/>
</dbReference>
<proteinExistence type="predicted"/>
<dbReference type="SUPFAM" id="SSF55874">
    <property type="entry name" value="ATPase domain of HSP90 chaperone/DNA topoisomerase II/histidine kinase"/>
    <property type="match status" value="1"/>
</dbReference>
<dbReference type="EC" id="2.7.13.3" evidence="2"/>
<dbReference type="PRINTS" id="PR00344">
    <property type="entry name" value="BCTRLSENSOR"/>
</dbReference>
<dbReference type="InterPro" id="IPR036890">
    <property type="entry name" value="HATPase_C_sf"/>
</dbReference>
<evidence type="ECO:0000256" key="2">
    <source>
        <dbReference type="ARBA" id="ARBA00012438"/>
    </source>
</evidence>
<dbReference type="GO" id="GO:0004673">
    <property type="term" value="F:protein histidine kinase activity"/>
    <property type="evidence" value="ECO:0007669"/>
    <property type="project" value="UniProtKB-EC"/>
</dbReference>
<evidence type="ECO:0000259" key="9">
    <source>
        <dbReference type="PROSITE" id="PS50109"/>
    </source>
</evidence>
<dbReference type="EMBL" id="JADIMQ010000081">
    <property type="protein sequence ID" value="MBO8448767.1"/>
    <property type="molecule type" value="Genomic_DNA"/>
</dbReference>
<dbReference type="AlphaFoldDB" id="A0A9D9EJ14"/>
<feature type="transmembrane region" description="Helical" evidence="8">
    <location>
        <begin position="6"/>
        <end position="25"/>
    </location>
</feature>
<evidence type="ECO:0000256" key="7">
    <source>
        <dbReference type="ARBA" id="ARBA00023012"/>
    </source>
</evidence>
<keyword evidence="8" id="KW-0812">Transmembrane</keyword>
<evidence type="ECO:0000256" key="5">
    <source>
        <dbReference type="ARBA" id="ARBA00022777"/>
    </source>
</evidence>
<evidence type="ECO:0000256" key="8">
    <source>
        <dbReference type="SAM" id="Phobius"/>
    </source>
</evidence>
<dbReference type="GO" id="GO:0000160">
    <property type="term" value="P:phosphorelay signal transduction system"/>
    <property type="evidence" value="ECO:0007669"/>
    <property type="project" value="UniProtKB-KW"/>
</dbReference>
<gene>
    <name evidence="11" type="ORF">IAC29_05805</name>
</gene>
<keyword evidence="4" id="KW-0547">Nucleotide-binding</keyword>
<dbReference type="Gene3D" id="3.30.565.10">
    <property type="entry name" value="Histidine kinase-like ATPase, C-terminal domain"/>
    <property type="match status" value="1"/>
</dbReference>
<keyword evidence="6" id="KW-0067">ATP-binding</keyword>
<dbReference type="Pfam" id="PF02518">
    <property type="entry name" value="HATPase_c"/>
    <property type="match status" value="1"/>
</dbReference>
<protein>
    <recommendedName>
        <fullName evidence="2">histidine kinase</fullName>
        <ecNumber evidence="2">2.7.13.3</ecNumber>
    </recommendedName>
</protein>
<evidence type="ECO:0000256" key="6">
    <source>
        <dbReference type="ARBA" id="ARBA00022840"/>
    </source>
</evidence>
<evidence type="ECO:0000256" key="4">
    <source>
        <dbReference type="ARBA" id="ARBA00022741"/>
    </source>
</evidence>
<organism evidence="11 12">
    <name type="scientific">Candidatus Cryptobacteroides merdigallinarum</name>
    <dbReference type="NCBI Taxonomy" id="2840770"/>
    <lineage>
        <taxon>Bacteria</taxon>
        <taxon>Pseudomonadati</taxon>
        <taxon>Bacteroidota</taxon>
        <taxon>Bacteroidia</taxon>
        <taxon>Bacteroidales</taxon>
        <taxon>Candidatus Cryptobacteroides</taxon>
    </lineage>
</organism>
<sequence>MAPVIIISAAVLVSAVILAAFFSTARTRKKLEYMLDALEDGETNFRFSEHRVFDRKLNRSLNRIKSIFDREKAVVMEQERYYGLMLDNVRTGIIVADASDGRVSYTNARALELLGVSGIVNLRQLRRMDSGLYEAFLRVEEGHDEKASYSTESSIRTISISASSAELSGRRVRILVFNDISSDMEENETESWTRLVRVLTHEIMNTVSPISSLSESLVHASGADLKAGLETIASSSRGLMKFVESYRSLTHLAAPVKKAFYLKELVDRVRELTESQLQAAGAVFSYNELSEDILLYADEDQIAQIMVNLFRNALQAGAHRLDVTAFIDSMESVVVEVSNDGAPISRESQEEIFVPFFTTKPSGTGIGLSISRQIMRLHGGSLRLARSDSSSTVFTLVFR</sequence>
<evidence type="ECO:0000256" key="1">
    <source>
        <dbReference type="ARBA" id="ARBA00000085"/>
    </source>
</evidence>
<comment type="caution">
    <text evidence="11">The sequence shown here is derived from an EMBL/GenBank/DDBJ whole genome shotgun (WGS) entry which is preliminary data.</text>
</comment>